<evidence type="ECO:0000313" key="3">
    <source>
        <dbReference type="Proteomes" id="UP000316476"/>
    </source>
</evidence>
<dbReference type="Proteomes" id="UP000316476">
    <property type="component" value="Unassembled WGS sequence"/>
</dbReference>
<accession>A0A5C6FDK8</accession>
<sequence>MRCNGAGLARFSRMESQLSRPADRRRSPTEVRNLLASTALFLCVLATPVFAYLIRRHLLRPGSEPLVFMLTCIFAYITLLFSIPVRRAEIEQAAAAYDIADTSPQAETARRRISNDTGLTLAPITGLAMIPFWCVIVYTVMASIYWLGTVFVRKQRRGEPCRAPERRQRVS</sequence>
<feature type="transmembrane region" description="Helical" evidence="1">
    <location>
        <begin position="66"/>
        <end position="85"/>
    </location>
</feature>
<keyword evidence="1" id="KW-0472">Membrane</keyword>
<protein>
    <submittedName>
        <fullName evidence="2">Uncharacterized protein</fullName>
    </submittedName>
</protein>
<proteinExistence type="predicted"/>
<keyword evidence="1" id="KW-0812">Transmembrane</keyword>
<name>A0A5C6FDK8_9PLAN</name>
<evidence type="ECO:0000256" key="1">
    <source>
        <dbReference type="SAM" id="Phobius"/>
    </source>
</evidence>
<reference evidence="2 3" key="1">
    <citation type="submission" date="2019-02" db="EMBL/GenBank/DDBJ databases">
        <title>Deep-cultivation of Planctomycetes and their phenomic and genomic characterization uncovers novel biology.</title>
        <authorList>
            <person name="Wiegand S."/>
            <person name="Jogler M."/>
            <person name="Boedeker C."/>
            <person name="Pinto D."/>
            <person name="Vollmers J."/>
            <person name="Rivas-Marin E."/>
            <person name="Kohn T."/>
            <person name="Peeters S.H."/>
            <person name="Heuer A."/>
            <person name="Rast P."/>
            <person name="Oberbeckmann S."/>
            <person name="Bunk B."/>
            <person name="Jeske O."/>
            <person name="Meyerdierks A."/>
            <person name="Storesund J.E."/>
            <person name="Kallscheuer N."/>
            <person name="Luecker S."/>
            <person name="Lage O.M."/>
            <person name="Pohl T."/>
            <person name="Merkel B.J."/>
            <person name="Hornburger P."/>
            <person name="Mueller R.-W."/>
            <person name="Bruemmer F."/>
            <person name="Labrenz M."/>
            <person name="Spormann A.M."/>
            <person name="Op Den Camp H."/>
            <person name="Overmann J."/>
            <person name="Amann R."/>
            <person name="Jetten M.S.M."/>
            <person name="Mascher T."/>
            <person name="Medema M.H."/>
            <person name="Devos D.P."/>
            <person name="Kaster A.-K."/>
            <person name="Ovreas L."/>
            <person name="Rohde M."/>
            <person name="Galperin M.Y."/>
            <person name="Jogler C."/>
        </authorList>
    </citation>
    <scope>NUCLEOTIDE SEQUENCE [LARGE SCALE GENOMIC DNA]</scope>
    <source>
        <strain evidence="2 3">V7</strain>
    </source>
</reference>
<keyword evidence="1" id="KW-1133">Transmembrane helix</keyword>
<dbReference type="EMBL" id="SJPZ01000011">
    <property type="protein sequence ID" value="TWU59505.1"/>
    <property type="molecule type" value="Genomic_DNA"/>
</dbReference>
<feature type="transmembrane region" description="Helical" evidence="1">
    <location>
        <begin position="34"/>
        <end position="54"/>
    </location>
</feature>
<comment type="caution">
    <text evidence="2">The sequence shown here is derived from an EMBL/GenBank/DDBJ whole genome shotgun (WGS) entry which is preliminary data.</text>
</comment>
<organism evidence="2 3">
    <name type="scientific">Crateriforma conspicua</name>
    <dbReference type="NCBI Taxonomy" id="2527996"/>
    <lineage>
        <taxon>Bacteria</taxon>
        <taxon>Pseudomonadati</taxon>
        <taxon>Planctomycetota</taxon>
        <taxon>Planctomycetia</taxon>
        <taxon>Planctomycetales</taxon>
        <taxon>Planctomycetaceae</taxon>
        <taxon>Crateriforma</taxon>
    </lineage>
</organism>
<feature type="transmembrane region" description="Helical" evidence="1">
    <location>
        <begin position="124"/>
        <end position="147"/>
    </location>
</feature>
<dbReference type="AlphaFoldDB" id="A0A5C6FDK8"/>
<gene>
    <name evidence="2" type="ORF">V7x_56170</name>
</gene>
<evidence type="ECO:0000313" key="2">
    <source>
        <dbReference type="EMBL" id="TWU59505.1"/>
    </source>
</evidence>